<evidence type="ECO:0000256" key="1">
    <source>
        <dbReference type="SAM" id="MobiDB-lite"/>
    </source>
</evidence>
<protein>
    <submittedName>
        <fullName evidence="2">Uncharacterized protein</fullName>
    </submittedName>
</protein>
<reference evidence="2" key="1">
    <citation type="thesis" date="2021" institute="BYU ScholarsArchive" country="Provo, UT, USA">
        <title>Applications of and Algorithms for Genome Assembly and Genomic Analyses with an Emphasis on Marine Teleosts.</title>
        <authorList>
            <person name="Pickett B.D."/>
        </authorList>
    </citation>
    <scope>NUCLEOTIDE SEQUENCE</scope>
    <source>
        <strain evidence="2">HI-2016</strain>
    </source>
</reference>
<accession>A0A8T2N8T8</accession>
<dbReference type="EMBL" id="JAFBMS010000102">
    <property type="protein sequence ID" value="KAG9336749.1"/>
    <property type="molecule type" value="Genomic_DNA"/>
</dbReference>
<dbReference type="Proteomes" id="UP000824540">
    <property type="component" value="Unassembled WGS sequence"/>
</dbReference>
<feature type="region of interest" description="Disordered" evidence="1">
    <location>
        <begin position="29"/>
        <end position="84"/>
    </location>
</feature>
<proteinExistence type="predicted"/>
<comment type="caution">
    <text evidence="2">The sequence shown here is derived from an EMBL/GenBank/DDBJ whole genome shotgun (WGS) entry which is preliminary data.</text>
</comment>
<dbReference type="AlphaFoldDB" id="A0A8T2N8T8"/>
<name>A0A8T2N8T8_9TELE</name>
<keyword evidence="3" id="KW-1185">Reference proteome</keyword>
<gene>
    <name evidence="2" type="ORF">JZ751_003097</name>
</gene>
<feature type="compositionally biased region" description="Basic and acidic residues" evidence="1">
    <location>
        <begin position="48"/>
        <end position="57"/>
    </location>
</feature>
<evidence type="ECO:0000313" key="3">
    <source>
        <dbReference type="Proteomes" id="UP000824540"/>
    </source>
</evidence>
<evidence type="ECO:0000313" key="2">
    <source>
        <dbReference type="EMBL" id="KAG9336749.1"/>
    </source>
</evidence>
<feature type="compositionally biased region" description="Polar residues" evidence="1">
    <location>
        <begin position="61"/>
        <end position="72"/>
    </location>
</feature>
<sequence>MESESSCCHVIQNSQPQLQREVLWEDKQRAGEASSRQAVRLGSGKLRGQQERDECGHVSHRTQGLQGDNSTLGKGRPAGTRHSCQVKAQEQMLCDCSGTRRL</sequence>
<organism evidence="2 3">
    <name type="scientific">Albula glossodonta</name>
    <name type="common">roundjaw bonefish</name>
    <dbReference type="NCBI Taxonomy" id="121402"/>
    <lineage>
        <taxon>Eukaryota</taxon>
        <taxon>Metazoa</taxon>
        <taxon>Chordata</taxon>
        <taxon>Craniata</taxon>
        <taxon>Vertebrata</taxon>
        <taxon>Euteleostomi</taxon>
        <taxon>Actinopterygii</taxon>
        <taxon>Neopterygii</taxon>
        <taxon>Teleostei</taxon>
        <taxon>Albuliformes</taxon>
        <taxon>Albulidae</taxon>
        <taxon>Albula</taxon>
    </lineage>
</organism>